<proteinExistence type="predicted"/>
<organism evidence="2 3">
    <name type="scientific">Romanomermis culicivorax</name>
    <name type="common">Nematode worm</name>
    <dbReference type="NCBI Taxonomy" id="13658"/>
    <lineage>
        <taxon>Eukaryota</taxon>
        <taxon>Metazoa</taxon>
        <taxon>Ecdysozoa</taxon>
        <taxon>Nematoda</taxon>
        <taxon>Enoplea</taxon>
        <taxon>Dorylaimia</taxon>
        <taxon>Mermithida</taxon>
        <taxon>Mermithoidea</taxon>
        <taxon>Mermithidae</taxon>
        <taxon>Romanomermis</taxon>
    </lineage>
</organism>
<dbReference type="WBParaSite" id="nRc.2.0.1.t03651-RA">
    <property type="protein sequence ID" value="nRc.2.0.1.t03651-RA"/>
    <property type="gene ID" value="nRc.2.0.1.g03651"/>
</dbReference>
<name>A0A915HQ65_ROMCU</name>
<evidence type="ECO:0000313" key="3">
    <source>
        <dbReference type="WBParaSite" id="nRc.2.0.1.t03651-RA"/>
    </source>
</evidence>
<keyword evidence="2" id="KW-1185">Reference proteome</keyword>
<accession>A0A915HQ65</accession>
<feature type="transmembrane region" description="Helical" evidence="1">
    <location>
        <begin position="15"/>
        <end position="34"/>
    </location>
</feature>
<dbReference type="Proteomes" id="UP000887565">
    <property type="component" value="Unplaced"/>
</dbReference>
<keyword evidence="1" id="KW-0472">Membrane</keyword>
<evidence type="ECO:0000313" key="2">
    <source>
        <dbReference type="Proteomes" id="UP000887565"/>
    </source>
</evidence>
<sequence>MNILDKLLAQFHGQALLIILWSYMLGGAFLFSWLERETELSGYVNVKRGEDAVIISINNTIKGITKYINVRYSNNKTYFIWITNELVSLE</sequence>
<reference evidence="3" key="1">
    <citation type="submission" date="2022-11" db="UniProtKB">
        <authorList>
            <consortium name="WormBaseParasite"/>
        </authorList>
    </citation>
    <scope>IDENTIFICATION</scope>
</reference>
<protein>
    <submittedName>
        <fullName evidence="3">ATP synthase F0 subunit 8</fullName>
    </submittedName>
</protein>
<dbReference type="AlphaFoldDB" id="A0A915HQ65"/>
<evidence type="ECO:0000256" key="1">
    <source>
        <dbReference type="SAM" id="Phobius"/>
    </source>
</evidence>
<keyword evidence="1" id="KW-1133">Transmembrane helix</keyword>
<keyword evidence="1" id="KW-0812">Transmembrane</keyword>